<evidence type="ECO:0000313" key="1">
    <source>
        <dbReference type="RefSeq" id="XP_016508759.1"/>
    </source>
</evidence>
<sequence>MSLASPTWHSHLPKKSLKELHYCGRRRTLNLNKWQLPIKRSTSLSRYLLHQLGSPHVTHVYMEMNQVADLLAKHGTATPMQHPCTTLLEPPLFARAQYMEDQCGTLYTRPKTDPKLLGHTSFCLHMLPQTMSLDSMGNQRCFCIDVPQNAPCTTT</sequence>
<protein>
    <recommendedName>
        <fullName evidence="2">RNase H type-1 domain-containing protein</fullName>
    </recommendedName>
</protein>
<dbReference type="PaxDb" id="4097-A0A1S4D654"/>
<reference evidence="1" key="1">
    <citation type="submission" date="2025-08" db="UniProtKB">
        <authorList>
            <consortium name="RefSeq"/>
        </authorList>
    </citation>
    <scope>IDENTIFICATION</scope>
</reference>
<proteinExistence type="predicted"/>
<accession>A0A1S4D654</accession>
<dbReference type="AlphaFoldDB" id="A0A1S4D654"/>
<dbReference type="RefSeq" id="XP_016508759.1">
    <property type="nucleotide sequence ID" value="XM_016653273.1"/>
</dbReference>
<evidence type="ECO:0008006" key="2">
    <source>
        <dbReference type="Google" id="ProtNLM"/>
    </source>
</evidence>
<gene>
    <name evidence="1" type="primary">LOC107826283</name>
</gene>
<organism evidence="1">
    <name type="scientific">Nicotiana tabacum</name>
    <name type="common">Common tobacco</name>
    <dbReference type="NCBI Taxonomy" id="4097"/>
    <lineage>
        <taxon>Eukaryota</taxon>
        <taxon>Viridiplantae</taxon>
        <taxon>Streptophyta</taxon>
        <taxon>Embryophyta</taxon>
        <taxon>Tracheophyta</taxon>
        <taxon>Spermatophyta</taxon>
        <taxon>Magnoliopsida</taxon>
        <taxon>eudicotyledons</taxon>
        <taxon>Gunneridae</taxon>
        <taxon>Pentapetalae</taxon>
        <taxon>asterids</taxon>
        <taxon>lamiids</taxon>
        <taxon>Solanales</taxon>
        <taxon>Solanaceae</taxon>
        <taxon>Nicotianoideae</taxon>
        <taxon>Nicotianeae</taxon>
        <taxon>Nicotiana</taxon>
    </lineage>
</organism>
<dbReference type="KEGG" id="nta:107826283"/>
<name>A0A1S4D654_TOBAC</name>